<dbReference type="PANTHER" id="PTHR31123">
    <property type="entry name" value="ACCUMULATION OF DYADS PROTEIN 2-RELATED"/>
    <property type="match status" value="1"/>
</dbReference>
<feature type="transmembrane region" description="Helical" evidence="6">
    <location>
        <begin position="177"/>
        <end position="197"/>
    </location>
</feature>
<dbReference type="NCBIfam" id="NF038013">
    <property type="entry name" value="AceTr_1"/>
    <property type="match status" value="1"/>
</dbReference>
<name>A8MAA4_CALMQ</name>
<evidence type="ECO:0000256" key="4">
    <source>
        <dbReference type="ARBA" id="ARBA00022989"/>
    </source>
</evidence>
<dbReference type="AlphaFoldDB" id="A8MAA4"/>
<keyword evidence="3 6" id="KW-0812">Transmembrane</keyword>
<dbReference type="PANTHER" id="PTHR31123:SF1">
    <property type="entry name" value="ACCUMULATION OF DYADS PROTEIN 2-RELATED"/>
    <property type="match status" value="1"/>
</dbReference>
<dbReference type="GO" id="GO:0005886">
    <property type="term" value="C:plasma membrane"/>
    <property type="evidence" value="ECO:0007669"/>
    <property type="project" value="TreeGrafter"/>
</dbReference>
<dbReference type="InterPro" id="IPR000791">
    <property type="entry name" value="Gpr1/Fun34/SatP-like"/>
</dbReference>
<feature type="transmembrane region" description="Helical" evidence="6">
    <location>
        <begin position="21"/>
        <end position="43"/>
    </location>
</feature>
<evidence type="ECO:0000256" key="2">
    <source>
        <dbReference type="ARBA" id="ARBA00005587"/>
    </source>
</evidence>
<feature type="transmembrane region" description="Helical" evidence="6">
    <location>
        <begin position="81"/>
        <end position="104"/>
    </location>
</feature>
<reference evidence="7 8" key="1">
    <citation type="submission" date="2007-10" db="EMBL/GenBank/DDBJ databases">
        <title>Complete sequence of Caldivirga maquilingensis IC-167.</title>
        <authorList>
            <consortium name="US DOE Joint Genome Institute"/>
            <person name="Copeland A."/>
            <person name="Lucas S."/>
            <person name="Lapidus A."/>
            <person name="Barry K."/>
            <person name="Glavina del Rio T."/>
            <person name="Dalin E."/>
            <person name="Tice H."/>
            <person name="Pitluck S."/>
            <person name="Saunders E."/>
            <person name="Brettin T."/>
            <person name="Bruce D."/>
            <person name="Detter J.C."/>
            <person name="Han C."/>
            <person name="Schmutz J."/>
            <person name="Larimer F."/>
            <person name="Land M."/>
            <person name="Hauser L."/>
            <person name="Kyrpides N."/>
            <person name="Ivanova N."/>
            <person name="Biddle J.F."/>
            <person name="Zhang Z."/>
            <person name="Fitz-Gibbon S.T."/>
            <person name="Lowe T.M."/>
            <person name="Saltikov C."/>
            <person name="House C.H."/>
            <person name="Richardson P."/>
        </authorList>
    </citation>
    <scope>NUCLEOTIDE SEQUENCE [LARGE SCALE GENOMIC DNA]</scope>
    <source>
        <strain evidence="8">ATCC 700844 / DSM 13496 / JCM 10307 / IC-167</strain>
    </source>
</reference>
<dbReference type="InterPro" id="IPR051633">
    <property type="entry name" value="AceTr"/>
</dbReference>
<dbReference type="KEGG" id="cma:Cmaq_0187"/>
<evidence type="ECO:0000256" key="6">
    <source>
        <dbReference type="SAM" id="Phobius"/>
    </source>
</evidence>
<comment type="subcellular location">
    <subcellularLocation>
        <location evidence="1">Membrane</location>
        <topology evidence="1">Multi-pass membrane protein</topology>
    </subcellularLocation>
</comment>
<keyword evidence="8" id="KW-1185">Reference proteome</keyword>
<gene>
    <name evidence="7" type="ordered locus">Cmaq_0187</name>
</gene>
<comment type="similarity">
    <text evidence="2">Belongs to the acetate uptake transporter (AceTr) (TC 2.A.96) family.</text>
</comment>
<organism evidence="7 8">
    <name type="scientific">Caldivirga maquilingensis (strain ATCC 700844 / DSM 13496 / JCM 10307 / IC-167)</name>
    <dbReference type="NCBI Taxonomy" id="397948"/>
    <lineage>
        <taxon>Archaea</taxon>
        <taxon>Thermoproteota</taxon>
        <taxon>Thermoprotei</taxon>
        <taxon>Thermoproteales</taxon>
        <taxon>Thermoproteaceae</taxon>
        <taxon>Caldivirga</taxon>
    </lineage>
</organism>
<evidence type="ECO:0000256" key="1">
    <source>
        <dbReference type="ARBA" id="ARBA00004141"/>
    </source>
</evidence>
<dbReference type="Pfam" id="PF01184">
    <property type="entry name" value="Gpr1_Fun34_YaaH"/>
    <property type="match status" value="1"/>
</dbReference>
<proteinExistence type="inferred from homology"/>
<dbReference type="EMBL" id="CP000852">
    <property type="protein sequence ID" value="ABW01036.1"/>
    <property type="molecule type" value="Genomic_DNA"/>
</dbReference>
<feature type="transmembrane region" description="Helical" evidence="6">
    <location>
        <begin position="136"/>
        <end position="157"/>
    </location>
</feature>
<evidence type="ECO:0000313" key="7">
    <source>
        <dbReference type="EMBL" id="ABW01036.1"/>
    </source>
</evidence>
<keyword evidence="4 6" id="KW-1133">Transmembrane helix</keyword>
<dbReference type="eggNOG" id="arCOG03176">
    <property type="taxonomic scope" value="Archaea"/>
</dbReference>
<keyword evidence="5 6" id="KW-0472">Membrane</keyword>
<feature type="transmembrane region" description="Helical" evidence="6">
    <location>
        <begin position="110"/>
        <end position="129"/>
    </location>
</feature>
<evidence type="ECO:0000256" key="5">
    <source>
        <dbReference type="ARBA" id="ARBA00023136"/>
    </source>
</evidence>
<sequence length="221" mass="24042">MLESIEIMASTTVTIKKADPTALGIFSYGFSLLILSIYAMGFYPWSESIVMIAPALVFGGVFLLVAANWEYNNGNTFGATAFGTYSAFFLTFAVAHIGIVAGWFSSLEVAHLIGLLAVAFAVMTFFYWMGSFKMNLALNLTLLFLLITFILYAIPLTSLSSSMTSLMGKIPDALKPAGYVGFVDSLFTMWVGAAVVINDRWELAGLKGPIPTYPLTKRKSK</sequence>
<accession>A8MAA4</accession>
<evidence type="ECO:0000256" key="3">
    <source>
        <dbReference type="ARBA" id="ARBA00022692"/>
    </source>
</evidence>
<dbReference type="GO" id="GO:0015123">
    <property type="term" value="F:acetate transmembrane transporter activity"/>
    <property type="evidence" value="ECO:0007669"/>
    <property type="project" value="TreeGrafter"/>
</dbReference>
<dbReference type="HOGENOM" id="CLU_051062_3_0_2"/>
<feature type="transmembrane region" description="Helical" evidence="6">
    <location>
        <begin position="49"/>
        <end position="69"/>
    </location>
</feature>
<dbReference type="STRING" id="397948.Cmaq_0187"/>
<protein>
    <submittedName>
        <fullName evidence="7">Conserved membrane protein</fullName>
    </submittedName>
</protein>
<evidence type="ECO:0000313" key="8">
    <source>
        <dbReference type="Proteomes" id="UP000001137"/>
    </source>
</evidence>
<dbReference type="Proteomes" id="UP000001137">
    <property type="component" value="Chromosome"/>
</dbReference>